<dbReference type="EMBL" id="JBFOLJ010000003">
    <property type="protein sequence ID" value="KAL2548178.1"/>
    <property type="molecule type" value="Genomic_DNA"/>
</dbReference>
<dbReference type="Pfam" id="PF16983">
    <property type="entry name" value="MFS_MOT1"/>
    <property type="match status" value="1"/>
</dbReference>
<keyword evidence="1" id="KW-0472">Membrane</keyword>
<dbReference type="PANTHER" id="PTHR31970">
    <property type="match status" value="1"/>
</dbReference>
<dbReference type="Proteomes" id="UP001604277">
    <property type="component" value="Unassembled WGS sequence"/>
</dbReference>
<keyword evidence="1" id="KW-1133">Transmembrane helix</keyword>
<feature type="transmembrane region" description="Helical" evidence="1">
    <location>
        <begin position="57"/>
        <end position="75"/>
    </location>
</feature>
<dbReference type="AlphaFoldDB" id="A0ABD1WHI2"/>
<dbReference type="InterPro" id="IPR031563">
    <property type="entry name" value="MOT1/MOT2"/>
</dbReference>
<name>A0ABD1WHI2_9LAMI</name>
<evidence type="ECO:0000256" key="1">
    <source>
        <dbReference type="SAM" id="Phobius"/>
    </source>
</evidence>
<protein>
    <submittedName>
        <fullName evidence="2">Molybdate transporter 1</fullName>
    </submittedName>
</protein>
<gene>
    <name evidence="2" type="ORF">Fot_09708</name>
</gene>
<sequence length="116" mass="12576">MNLIGCWFDTTPCCHGTEGIVGQYKFGGMSGWCVALLGVTKLVLGLGSSLVKILDQFSVGVLGVLLLFAGIELAMCSMDINSKEESVVMLICMLFYLLAQVQHLNFFIGLLCICFL</sequence>
<accession>A0ABD1WHI2</accession>
<reference evidence="3" key="1">
    <citation type="submission" date="2024-07" db="EMBL/GenBank/DDBJ databases">
        <title>Two chromosome-level genome assemblies of Korean endemic species Abeliophyllum distichum and Forsythia ovata (Oleaceae).</title>
        <authorList>
            <person name="Jang H."/>
        </authorList>
    </citation>
    <scope>NUCLEOTIDE SEQUENCE [LARGE SCALE GENOMIC DNA]</scope>
</reference>
<organism evidence="2 3">
    <name type="scientific">Forsythia ovata</name>
    <dbReference type="NCBI Taxonomy" id="205694"/>
    <lineage>
        <taxon>Eukaryota</taxon>
        <taxon>Viridiplantae</taxon>
        <taxon>Streptophyta</taxon>
        <taxon>Embryophyta</taxon>
        <taxon>Tracheophyta</taxon>
        <taxon>Spermatophyta</taxon>
        <taxon>Magnoliopsida</taxon>
        <taxon>eudicotyledons</taxon>
        <taxon>Gunneridae</taxon>
        <taxon>Pentapetalae</taxon>
        <taxon>asterids</taxon>
        <taxon>lamiids</taxon>
        <taxon>Lamiales</taxon>
        <taxon>Oleaceae</taxon>
        <taxon>Forsythieae</taxon>
        <taxon>Forsythia</taxon>
    </lineage>
</organism>
<evidence type="ECO:0000313" key="2">
    <source>
        <dbReference type="EMBL" id="KAL2548178.1"/>
    </source>
</evidence>
<keyword evidence="1" id="KW-0812">Transmembrane</keyword>
<feature type="transmembrane region" description="Helical" evidence="1">
    <location>
        <begin position="32"/>
        <end position="51"/>
    </location>
</feature>
<proteinExistence type="predicted"/>
<keyword evidence="3" id="KW-1185">Reference proteome</keyword>
<feature type="transmembrane region" description="Helical" evidence="1">
    <location>
        <begin position="87"/>
        <end position="111"/>
    </location>
</feature>
<comment type="caution">
    <text evidence="2">The sequence shown here is derived from an EMBL/GenBank/DDBJ whole genome shotgun (WGS) entry which is preliminary data.</text>
</comment>
<dbReference type="PANTHER" id="PTHR31970:SF0">
    <property type="entry name" value="MOLYBDATE TRANSPORTER 1"/>
    <property type="match status" value="1"/>
</dbReference>
<evidence type="ECO:0000313" key="3">
    <source>
        <dbReference type="Proteomes" id="UP001604277"/>
    </source>
</evidence>